<dbReference type="GO" id="GO:0003984">
    <property type="term" value="F:acetolactate synthase activity"/>
    <property type="evidence" value="ECO:0007669"/>
    <property type="project" value="UniProtKB-EC"/>
</dbReference>
<keyword evidence="9 13" id="KW-0808">Transferase</keyword>
<dbReference type="GO" id="GO:0050660">
    <property type="term" value="F:flavin adenine dinucleotide binding"/>
    <property type="evidence" value="ECO:0007669"/>
    <property type="project" value="InterPro"/>
</dbReference>
<comment type="similarity">
    <text evidence="3 9">Belongs to the TPP enzyme family.</text>
</comment>
<dbReference type="GO" id="GO:0009097">
    <property type="term" value="P:isoleucine biosynthetic process"/>
    <property type="evidence" value="ECO:0007669"/>
    <property type="project" value="UniProtKB-UniPathway"/>
</dbReference>
<dbReference type="STRING" id="931626.Awo_c21450"/>
<comment type="pathway">
    <text evidence="1 9">Amino-acid biosynthesis; L-isoleucine biosynthesis; L-isoleucine from 2-oxobutanoate: step 1/4.</text>
</comment>
<dbReference type="InterPro" id="IPR029035">
    <property type="entry name" value="DHS-like_NAD/FAD-binding_dom"/>
</dbReference>
<dbReference type="GO" id="GO:0009099">
    <property type="term" value="P:L-valine biosynthetic process"/>
    <property type="evidence" value="ECO:0007669"/>
    <property type="project" value="UniProtKB-UniPathway"/>
</dbReference>
<dbReference type="InterPro" id="IPR012001">
    <property type="entry name" value="Thiamin_PyroP_enz_TPP-bd_dom"/>
</dbReference>
<dbReference type="SUPFAM" id="SSF52467">
    <property type="entry name" value="DHS-like NAD/FAD-binding domain"/>
    <property type="match status" value="1"/>
</dbReference>
<comment type="catalytic activity">
    <reaction evidence="8 9">
        <text>2 pyruvate + H(+) = (2S)-2-acetolactate + CO2</text>
        <dbReference type="Rhea" id="RHEA:25249"/>
        <dbReference type="ChEBI" id="CHEBI:15361"/>
        <dbReference type="ChEBI" id="CHEBI:15378"/>
        <dbReference type="ChEBI" id="CHEBI:16526"/>
        <dbReference type="ChEBI" id="CHEBI:58476"/>
        <dbReference type="EC" id="2.2.1.6"/>
    </reaction>
</comment>
<keyword evidence="9" id="KW-0460">Magnesium</keyword>
<dbReference type="UniPathway" id="UPA00047">
    <property type="reaction ID" value="UER00055"/>
</dbReference>
<keyword evidence="9" id="KW-0479">Metal-binding</keyword>
<reference evidence="13 14" key="2">
    <citation type="journal article" date="2012" name="PLoS ONE">
        <title>An ancient pathway combining carbon dioxide fixation with the generation and utilization of a sodium ion gradient for ATP synthesis.</title>
        <authorList>
            <person name="Poehlein A."/>
            <person name="Schmidt S."/>
            <person name="Kaster A.K."/>
            <person name="Goenrich M."/>
            <person name="Vollmers J."/>
            <person name="Thurmer A."/>
            <person name="Bertsch J."/>
            <person name="Schuchmann K."/>
            <person name="Voigt B."/>
            <person name="Hecker M."/>
            <person name="Daniel R."/>
            <person name="Thauer R.K."/>
            <person name="Gottschalk G."/>
            <person name="Muller V."/>
        </authorList>
    </citation>
    <scope>NUCLEOTIDE SEQUENCE [LARGE SCALE GENOMIC DNA]</scope>
    <source>
        <strain evidence="14">ATCC 29683 / DSM 1030 / JCM 2381 / KCTC 1655 / WB1</strain>
    </source>
</reference>
<dbReference type="Pfam" id="PF00205">
    <property type="entry name" value="TPP_enzyme_M"/>
    <property type="match status" value="1"/>
</dbReference>
<evidence type="ECO:0000256" key="2">
    <source>
        <dbReference type="ARBA" id="ARBA00005025"/>
    </source>
</evidence>
<evidence type="ECO:0000313" key="14">
    <source>
        <dbReference type="Proteomes" id="UP000007177"/>
    </source>
</evidence>
<dbReference type="Proteomes" id="UP000007177">
    <property type="component" value="Chromosome"/>
</dbReference>
<evidence type="ECO:0000256" key="6">
    <source>
        <dbReference type="ARBA" id="ARBA00023052"/>
    </source>
</evidence>
<dbReference type="GO" id="GO:0000287">
    <property type="term" value="F:magnesium ion binding"/>
    <property type="evidence" value="ECO:0007669"/>
    <property type="project" value="UniProtKB-UniRule"/>
</dbReference>
<dbReference type="FunFam" id="3.40.50.970:FF:000007">
    <property type="entry name" value="Acetolactate synthase"/>
    <property type="match status" value="1"/>
</dbReference>
<dbReference type="PANTHER" id="PTHR18968:SF13">
    <property type="entry name" value="ACETOLACTATE SYNTHASE CATALYTIC SUBUNIT, MITOCHONDRIAL"/>
    <property type="match status" value="1"/>
</dbReference>
<dbReference type="InterPro" id="IPR029061">
    <property type="entry name" value="THDP-binding"/>
</dbReference>
<dbReference type="EC" id="2.2.1.6" evidence="4 9"/>
<feature type="domain" description="Thiamine pyrophosphate enzyme N-terminal TPP-binding" evidence="12">
    <location>
        <begin position="1"/>
        <end position="71"/>
    </location>
</feature>
<dbReference type="NCBIfam" id="TIGR00118">
    <property type="entry name" value="acolac_lg"/>
    <property type="match status" value="1"/>
</dbReference>
<evidence type="ECO:0000313" key="13">
    <source>
        <dbReference type="EMBL" id="AFA48920.1"/>
    </source>
</evidence>
<dbReference type="Gene3D" id="3.40.50.1220">
    <property type="entry name" value="TPP-binding domain"/>
    <property type="match status" value="1"/>
</dbReference>
<dbReference type="InterPro" id="IPR012000">
    <property type="entry name" value="Thiamin_PyroP_enz_cen_dom"/>
</dbReference>
<sequence length="502" mass="55012">MRNEQTAPHYASGYARESGRVGVCLATSGPGATNLVTGIATAYLDSIPIVAITGQVDRALIGTDAFQEADITGATAPFTKHSYLVKDAADIPRIFREAFHIASTGRPGPVLIDIPRDVQLENVKTGLTYDKVDILGYKPCQNGHSGQIKRAIKKIKESKKPVIYAGGGVILGHGEKELLEFAEKNKIPVITSLMGIASFSQDHPLYCGIVGSHGYKYSNIIMNAADLIINIGARMSNRATSNLTNFENDTEFVHIDIDPAEIGKNMETSIPIVGDVKSVLAEFIQKDMLQDRSDWHSEIQAIKKAHPLVYDADPPCSHLINPKILFKDLSAMTADNTTVVGDVGLNQFWSALYYRIIKERKYFTSGGLGTMGYSIPAACGACFATLDKPKEIFVVCGDGSFQMSMGELGVIAEHQLNVNIILITNTKLGMVRQLQFDFYGKGHYSGTDIDFDIDFMKLAEAYGIKSFKVDKNEEFNKILPEALKHQGPTLIQCQVHPDFIRI</sequence>
<proteinExistence type="inferred from homology"/>
<dbReference type="GO" id="GO:0005948">
    <property type="term" value="C:acetolactate synthase complex"/>
    <property type="evidence" value="ECO:0007669"/>
    <property type="project" value="TreeGrafter"/>
</dbReference>
<comment type="pathway">
    <text evidence="2 9">Amino-acid biosynthesis; L-valine biosynthesis; L-valine from pyruvate: step 1/4.</text>
</comment>
<dbReference type="eggNOG" id="COG0028">
    <property type="taxonomic scope" value="Bacteria"/>
</dbReference>
<keyword evidence="6 9" id="KW-0786">Thiamine pyrophosphate</keyword>
<dbReference type="AlphaFoldDB" id="H6LBG5"/>
<dbReference type="KEGG" id="awo:Awo_c21450"/>
<comment type="cofactor">
    <cofactor evidence="9">
        <name>thiamine diphosphate</name>
        <dbReference type="ChEBI" id="CHEBI:58937"/>
    </cofactor>
    <text evidence="9">Binds 1 thiamine pyrophosphate per subunit.</text>
</comment>
<name>H6LBG5_ACEWD</name>
<dbReference type="UniPathway" id="UPA00049">
    <property type="reaction ID" value="UER00059"/>
</dbReference>
<keyword evidence="14" id="KW-1185">Reference proteome</keyword>
<dbReference type="Pfam" id="PF02775">
    <property type="entry name" value="TPP_enzyme_C"/>
    <property type="match status" value="1"/>
</dbReference>
<dbReference type="SUPFAM" id="SSF52518">
    <property type="entry name" value="Thiamin diphosphate-binding fold (THDP-binding)"/>
    <property type="match status" value="2"/>
</dbReference>
<evidence type="ECO:0000256" key="4">
    <source>
        <dbReference type="ARBA" id="ARBA00013145"/>
    </source>
</evidence>
<dbReference type="CDD" id="cd07035">
    <property type="entry name" value="TPP_PYR_POX_like"/>
    <property type="match status" value="1"/>
</dbReference>
<dbReference type="Pfam" id="PF02776">
    <property type="entry name" value="TPP_enzyme_N"/>
    <property type="match status" value="1"/>
</dbReference>
<organism evidence="13 14">
    <name type="scientific">Acetobacterium woodii (strain ATCC 29683 / DSM 1030 / JCM 2381 / KCTC 1655 / WB1)</name>
    <dbReference type="NCBI Taxonomy" id="931626"/>
    <lineage>
        <taxon>Bacteria</taxon>
        <taxon>Bacillati</taxon>
        <taxon>Bacillota</taxon>
        <taxon>Clostridia</taxon>
        <taxon>Eubacteriales</taxon>
        <taxon>Eubacteriaceae</taxon>
        <taxon>Acetobacterium</taxon>
    </lineage>
</organism>
<dbReference type="InterPro" id="IPR045229">
    <property type="entry name" value="TPP_enz"/>
</dbReference>
<dbReference type="Gene3D" id="3.40.50.970">
    <property type="match status" value="2"/>
</dbReference>
<evidence type="ECO:0000256" key="1">
    <source>
        <dbReference type="ARBA" id="ARBA00004974"/>
    </source>
</evidence>
<dbReference type="InterPro" id="IPR012846">
    <property type="entry name" value="Acetolactate_synth_lsu"/>
</dbReference>
<protein>
    <recommendedName>
        <fullName evidence="4 9">Acetolactate synthase</fullName>
        <ecNumber evidence="4 9">2.2.1.6</ecNumber>
    </recommendedName>
</protein>
<evidence type="ECO:0000256" key="7">
    <source>
        <dbReference type="ARBA" id="ARBA00023304"/>
    </source>
</evidence>
<dbReference type="InterPro" id="IPR011766">
    <property type="entry name" value="TPP_enzyme_TPP-bd"/>
</dbReference>
<dbReference type="GO" id="GO:0030976">
    <property type="term" value="F:thiamine pyrophosphate binding"/>
    <property type="evidence" value="ECO:0007669"/>
    <property type="project" value="UniProtKB-UniRule"/>
</dbReference>
<comment type="cofactor">
    <cofactor evidence="9">
        <name>Mg(2+)</name>
        <dbReference type="ChEBI" id="CHEBI:18420"/>
    </cofactor>
    <text evidence="9">Binds 1 Mg(2+) ion per subunit.</text>
</comment>
<evidence type="ECO:0000259" key="10">
    <source>
        <dbReference type="Pfam" id="PF00205"/>
    </source>
</evidence>
<evidence type="ECO:0000256" key="8">
    <source>
        <dbReference type="ARBA" id="ARBA00048670"/>
    </source>
</evidence>
<evidence type="ECO:0000256" key="3">
    <source>
        <dbReference type="ARBA" id="ARBA00007812"/>
    </source>
</evidence>
<dbReference type="EMBL" id="CP002987">
    <property type="protein sequence ID" value="AFA48920.1"/>
    <property type="molecule type" value="Genomic_DNA"/>
</dbReference>
<evidence type="ECO:0000256" key="9">
    <source>
        <dbReference type="RuleBase" id="RU003591"/>
    </source>
</evidence>
<evidence type="ECO:0000256" key="5">
    <source>
        <dbReference type="ARBA" id="ARBA00022605"/>
    </source>
</evidence>
<reference evidence="14" key="1">
    <citation type="submission" date="2011-07" db="EMBL/GenBank/DDBJ databases">
        <title>Complete genome sequence of Acetobacterium woodii.</title>
        <authorList>
            <person name="Poehlein A."/>
            <person name="Schmidt S."/>
            <person name="Kaster A.-K."/>
            <person name="Goenrich M."/>
            <person name="Vollmers J."/>
            <person name="Thuermer A."/>
            <person name="Gottschalk G."/>
            <person name="Thauer R.K."/>
            <person name="Daniel R."/>
            <person name="Mueller V."/>
        </authorList>
    </citation>
    <scope>NUCLEOTIDE SEQUENCE [LARGE SCALE GENOMIC DNA]</scope>
    <source>
        <strain evidence="14">ATCC 29683 / DSM 1030 / JCM 2381 / KCTC 1655 / WB1</strain>
    </source>
</reference>
<evidence type="ECO:0000259" key="11">
    <source>
        <dbReference type="Pfam" id="PF02775"/>
    </source>
</evidence>
<dbReference type="PANTHER" id="PTHR18968">
    <property type="entry name" value="THIAMINE PYROPHOSPHATE ENZYMES"/>
    <property type="match status" value="1"/>
</dbReference>
<keyword evidence="5 9" id="KW-0028">Amino-acid biosynthesis</keyword>
<dbReference type="FunFam" id="3.40.50.1220:FF:000008">
    <property type="entry name" value="Acetolactate synthase"/>
    <property type="match status" value="1"/>
</dbReference>
<gene>
    <name evidence="13" type="primary">ilvB2</name>
    <name evidence="13" type="ordered locus">Awo_c21450</name>
</gene>
<feature type="domain" description="Thiamine pyrophosphate enzyme TPP-binding" evidence="11">
    <location>
        <begin position="342"/>
        <end position="493"/>
    </location>
</feature>
<accession>H6LBG5</accession>
<keyword evidence="7 9" id="KW-0100">Branched-chain amino acid biosynthesis</keyword>
<evidence type="ECO:0000259" key="12">
    <source>
        <dbReference type="Pfam" id="PF02776"/>
    </source>
</evidence>
<feature type="domain" description="Thiamine pyrophosphate enzyme central" evidence="10">
    <location>
        <begin position="148"/>
        <end position="282"/>
    </location>
</feature>
<dbReference type="HOGENOM" id="CLU_013748_1_3_9"/>